<comment type="caution">
    <text evidence="3">The sequence shown here is derived from an EMBL/GenBank/DDBJ whole genome shotgun (WGS) entry which is preliminary data.</text>
</comment>
<proteinExistence type="predicted"/>
<dbReference type="Pfam" id="PF04970">
    <property type="entry name" value="LRAT"/>
    <property type="match status" value="1"/>
</dbReference>
<dbReference type="Proteomes" id="UP000226442">
    <property type="component" value="Unassembled WGS sequence"/>
</dbReference>
<organism evidence="3 4">
    <name type="scientific">Tychonema bourrellyi FEM_GT703</name>
    <dbReference type="NCBI Taxonomy" id="2040638"/>
    <lineage>
        <taxon>Bacteria</taxon>
        <taxon>Bacillati</taxon>
        <taxon>Cyanobacteriota</taxon>
        <taxon>Cyanophyceae</taxon>
        <taxon>Oscillatoriophycideae</taxon>
        <taxon>Oscillatoriales</taxon>
        <taxon>Microcoleaceae</taxon>
        <taxon>Tychonema</taxon>
    </lineage>
</organism>
<feature type="transmembrane region" description="Helical" evidence="1">
    <location>
        <begin position="202"/>
        <end position="222"/>
    </location>
</feature>
<keyword evidence="1" id="KW-1133">Transmembrane helix</keyword>
<evidence type="ECO:0000313" key="4">
    <source>
        <dbReference type="Proteomes" id="UP000226442"/>
    </source>
</evidence>
<reference evidence="3" key="1">
    <citation type="submission" date="2017-10" db="EMBL/GenBank/DDBJ databases">
        <title>Draft genome sequence of the planktic cyanobacteria Tychonema bourrellyi isolated from alpine lentic freshwater.</title>
        <authorList>
            <person name="Tett A."/>
            <person name="Armanini F."/>
            <person name="Asnicar F."/>
            <person name="Boscaini A."/>
            <person name="Pasolli E."/>
            <person name="Zolfo M."/>
            <person name="Donati C."/>
            <person name="Salmaso N."/>
            <person name="Segata N."/>
        </authorList>
    </citation>
    <scope>NUCLEOTIDE SEQUENCE</scope>
    <source>
        <strain evidence="3">FEM_GT703</strain>
    </source>
</reference>
<feature type="transmembrane region" description="Helical" evidence="1">
    <location>
        <begin position="228"/>
        <end position="250"/>
    </location>
</feature>
<dbReference type="EMBL" id="NXIB02000044">
    <property type="protein sequence ID" value="PHX55690.1"/>
    <property type="molecule type" value="Genomic_DNA"/>
</dbReference>
<dbReference type="RefSeq" id="WP_096828168.1">
    <property type="nucleotide sequence ID" value="NZ_NXIB02000044.1"/>
</dbReference>
<feature type="domain" description="LRAT" evidence="2">
    <location>
        <begin position="6"/>
        <end position="101"/>
    </location>
</feature>
<name>A0A2G4F1Q1_9CYAN</name>
<evidence type="ECO:0000313" key="3">
    <source>
        <dbReference type="EMBL" id="PHX55690.1"/>
    </source>
</evidence>
<dbReference type="PROSITE" id="PS51934">
    <property type="entry name" value="LRAT"/>
    <property type="match status" value="1"/>
</dbReference>
<sequence length="253" mass="26051">MAKGDHIYTQHLPHTHHGIDCGDDSVIHYGKRQGEKICRISKNDFASGNKIHVKEYGKCYSDDEVVRRAESRLDEKGYDLFSNNCEHFAYWCKTGKDKSEQVAQAQGGVAGLVGGVAIGTGTKVATKIATEAAIQSANPISKFLINVGLKQAPAVAGTAAAGIVNVGGIASGLVADFIVGKILEDDEALTESEREARKNGRIAGQVASTIGGVGGGIAAVTVGGSAAVAAAVAAPAVLGIAIGLGAYHLLKDE</sequence>
<keyword evidence="1" id="KW-0472">Membrane</keyword>
<evidence type="ECO:0000259" key="2">
    <source>
        <dbReference type="PROSITE" id="PS51934"/>
    </source>
</evidence>
<evidence type="ECO:0000256" key="1">
    <source>
        <dbReference type="SAM" id="Phobius"/>
    </source>
</evidence>
<keyword evidence="4" id="KW-1185">Reference proteome</keyword>
<accession>A0A2G4F1Q1</accession>
<dbReference type="Gene3D" id="3.90.1720.10">
    <property type="entry name" value="endopeptidase domain like (from Nostoc punctiforme)"/>
    <property type="match status" value="1"/>
</dbReference>
<dbReference type="OrthoDB" id="7915178at2"/>
<dbReference type="AlphaFoldDB" id="A0A2G4F1Q1"/>
<dbReference type="PANTHER" id="PTHR46137">
    <property type="entry name" value="OS05G0310600 PROTEIN"/>
    <property type="match status" value="1"/>
</dbReference>
<dbReference type="InterPro" id="IPR007053">
    <property type="entry name" value="LRAT_dom"/>
</dbReference>
<protein>
    <submittedName>
        <fullName evidence="3">NC domain protein</fullName>
    </submittedName>
</protein>
<keyword evidence="1" id="KW-0812">Transmembrane</keyword>
<gene>
    <name evidence="3" type="ORF">CP500_009330</name>
</gene>
<dbReference type="PANTHER" id="PTHR46137:SF4">
    <property type="entry name" value="PROTEIN LEAD-SENSITIVE 1"/>
    <property type="match status" value="1"/>
</dbReference>